<dbReference type="PROSITE" id="PS50297">
    <property type="entry name" value="ANK_REP_REGION"/>
    <property type="match status" value="13"/>
</dbReference>
<feature type="repeat" description="ANK" evidence="3">
    <location>
        <begin position="679"/>
        <end position="711"/>
    </location>
</feature>
<evidence type="ECO:0000256" key="1">
    <source>
        <dbReference type="ARBA" id="ARBA00022737"/>
    </source>
</evidence>
<dbReference type="Gene3D" id="1.25.40.20">
    <property type="entry name" value="Ankyrin repeat-containing domain"/>
    <property type="match status" value="7"/>
</dbReference>
<feature type="repeat" description="ANK" evidence="3">
    <location>
        <begin position="1008"/>
        <end position="1040"/>
    </location>
</feature>
<dbReference type="PANTHER" id="PTHR24171">
    <property type="entry name" value="ANKYRIN REPEAT DOMAIN-CONTAINING PROTEIN 39-RELATED"/>
    <property type="match status" value="1"/>
</dbReference>
<dbReference type="PANTHER" id="PTHR24171:SF9">
    <property type="entry name" value="ANKYRIN REPEAT DOMAIN-CONTAINING PROTEIN 39"/>
    <property type="match status" value="1"/>
</dbReference>
<feature type="repeat" description="ANK" evidence="3">
    <location>
        <begin position="909"/>
        <end position="941"/>
    </location>
</feature>
<evidence type="ECO:0000313" key="4">
    <source>
        <dbReference type="EMBL" id="KZN83687.1"/>
    </source>
</evidence>
<dbReference type="Proteomes" id="UP000076449">
    <property type="component" value="Chromosome IV"/>
</dbReference>
<gene>
    <name evidence="4" type="ORF">EN45_107930</name>
</gene>
<feature type="repeat" description="ANK" evidence="3">
    <location>
        <begin position="843"/>
        <end position="875"/>
    </location>
</feature>
<keyword evidence="2 3" id="KW-0040">ANK repeat</keyword>
<feature type="repeat" description="ANK" evidence="3">
    <location>
        <begin position="712"/>
        <end position="744"/>
    </location>
</feature>
<dbReference type="Pfam" id="PF00023">
    <property type="entry name" value="Ank"/>
    <property type="match status" value="3"/>
</dbReference>
<keyword evidence="1" id="KW-0677">Repeat</keyword>
<sequence>MSFSSDDIEAVLRAVDRATEELGFCRNRVWAIAKSLRGGPREFPKLLPSIEGLPHEAKKEDHQLCTFDFCEQSRVNFTLVTQRHEPPCDGNRCPSVNFPSDIMESAVREEQQTTAWDLRGTKTLRHNERYMAISHVWSDGTGAGSQARGHVNSCLLEFFQNFAVTFNCEGIWWDTICIPTKKALREKALKRMQLNYKAAAVTLVHDCFLRECEWRDADLACFYIVMSPWFSRGWTALELQMSQNVQIIFKGPQGPITKDLDKDILQAKSNIGTTTKPEVAKDILKRLRGEEVDRLDHLLAVLGPRHTSWPRDMAIISGLMIGIQLPENYAHQKIYQEVLQKLGKISHAHLFHNSATMTHGYNWCPTNIYDLPVTLSANTLQIEENGNLFGEWNIMSLDHIKDESVVLSHAHPLIEGKARLAQKEKDQHMLLVEPDFTLGRARINRGLLVKPLLRRDKIYLDCYCDYIGPIYFHPPLISSEIPNFDPNLLFKVHVGNDETTHNGSHQRSERRQRAQDMIEDMKNGSLHPQYRKRESDMETLDVTTWDELKLSLEFKKAAADGDYENTEALLEKVRDPNHSDESGWSALHHAVWSGQTKVAKLLVKSLNLQQQTARGEEPLHLASERGNKELVLILLKGSTPNLGREDGLNALHLAAMGGFSGIVDEMLSEHWEINATDPTGQTALHMASARAKVDVVHALTKQNADHGLKDNRDRTALSLAVFGGHESTAKLLRNAGADPNGYEEGFTLLRQAVMLKDNTAITILGGLGVDLEFQQHNYTPLHDAALLGHVDPIETLVKLKANLVETRNVYNDTPLLTAAKFGRVKVIEKLANIGADLEARNEHNQTPLHLAAGRGQVDAIETLIRLQADLEARDEYNQAPLHLAAGRGQVDAIETLVRLKADLKARDKFNRTPLHLAVDNGQVDAIETLARLKADLEARDDQGQTSLHLAANWGQVDAIETLARLKADLEARDEYDQTPLHLAAGRGQVDAIETLVRLKADLEARDKFNRTPLHLATDKGQVDAIETLIKLQADLEARDEYNQTPLHLAADRGRVDAIETLVRLKADLEARDDQGQTSLHLAANWGEEKAIETLAKVGANFEARNNFCKTSLHLAADKGQVNAMETLAQIGADLEARDNRGRTPLRLAEDGRRDLALKILGDLIKARLTRDVDVDIVNES</sequence>
<feature type="repeat" description="ANK" evidence="3">
    <location>
        <begin position="614"/>
        <end position="636"/>
    </location>
</feature>
<reference evidence="4" key="1">
    <citation type="journal article" date="2014" name="Genome Announc.">
        <title>Complete sequencing and chromosome-scale genome assembly of the industrial progenitor strain P2niaD18 from the penicillin producer Penicillium chrysogenum.</title>
        <authorList>
            <person name="Specht T."/>
            <person name="Dahlmann T.A."/>
            <person name="Zadra I."/>
            <person name="Kurnsteiner H."/>
            <person name="Kuck U."/>
        </authorList>
    </citation>
    <scope>NUCLEOTIDE SEQUENCE [LARGE SCALE GENOMIC DNA]</scope>
    <source>
        <strain evidence="4">P2niaD18</strain>
    </source>
</reference>
<accession>A0A167PR72</accession>
<feature type="repeat" description="ANK" evidence="3">
    <location>
        <begin position="1041"/>
        <end position="1073"/>
    </location>
</feature>
<dbReference type="InterPro" id="IPR036770">
    <property type="entry name" value="Ankyrin_rpt-contain_sf"/>
</dbReference>
<dbReference type="SUPFAM" id="SSF48403">
    <property type="entry name" value="Ankyrin repeat"/>
    <property type="match status" value="2"/>
</dbReference>
<dbReference type="InterPro" id="IPR002110">
    <property type="entry name" value="Ankyrin_rpt"/>
</dbReference>
<feature type="repeat" description="ANK" evidence="3">
    <location>
        <begin position="975"/>
        <end position="1007"/>
    </location>
</feature>
<name>A0A167PR72_PENCH</name>
<feature type="repeat" description="ANK" evidence="3">
    <location>
        <begin position="810"/>
        <end position="842"/>
    </location>
</feature>
<protein>
    <submittedName>
        <fullName evidence="4">Ankyrin-3</fullName>
    </submittedName>
</protein>
<dbReference type="EMBL" id="CM002801">
    <property type="protein sequence ID" value="KZN83687.1"/>
    <property type="molecule type" value="Genomic_DNA"/>
</dbReference>
<proteinExistence type="predicted"/>
<dbReference type="AlphaFoldDB" id="A0A167PR72"/>
<dbReference type="Pfam" id="PF12796">
    <property type="entry name" value="Ank_2"/>
    <property type="match status" value="4"/>
</dbReference>
<organism evidence="4">
    <name type="scientific">Penicillium chrysogenum</name>
    <name type="common">Penicillium notatum</name>
    <dbReference type="NCBI Taxonomy" id="5076"/>
    <lineage>
        <taxon>Eukaryota</taxon>
        <taxon>Fungi</taxon>
        <taxon>Dikarya</taxon>
        <taxon>Ascomycota</taxon>
        <taxon>Pezizomycotina</taxon>
        <taxon>Eurotiomycetes</taxon>
        <taxon>Eurotiomycetidae</taxon>
        <taxon>Eurotiales</taxon>
        <taxon>Aspergillaceae</taxon>
        <taxon>Penicillium</taxon>
        <taxon>Penicillium chrysogenum species complex</taxon>
    </lineage>
</organism>
<feature type="repeat" description="ANK" evidence="3">
    <location>
        <begin position="646"/>
        <end position="678"/>
    </location>
</feature>
<dbReference type="PhylomeDB" id="A0A167PR72"/>
<feature type="repeat" description="ANK" evidence="3">
    <location>
        <begin position="1074"/>
        <end position="1106"/>
    </location>
</feature>
<dbReference type="SMART" id="SM00248">
    <property type="entry name" value="ANK"/>
    <property type="match status" value="17"/>
</dbReference>
<dbReference type="PROSITE" id="PS50088">
    <property type="entry name" value="ANK_REPEAT"/>
    <property type="match status" value="15"/>
</dbReference>
<dbReference type="Pfam" id="PF13637">
    <property type="entry name" value="Ank_4"/>
    <property type="match status" value="1"/>
</dbReference>
<evidence type="ECO:0000256" key="3">
    <source>
        <dbReference type="PROSITE-ProRule" id="PRU00023"/>
    </source>
</evidence>
<feature type="repeat" description="ANK" evidence="3">
    <location>
        <begin position="942"/>
        <end position="974"/>
    </location>
</feature>
<feature type="repeat" description="ANK" evidence="3">
    <location>
        <begin position="1107"/>
        <end position="1139"/>
    </location>
</feature>
<feature type="repeat" description="ANK" evidence="3">
    <location>
        <begin position="876"/>
        <end position="908"/>
    </location>
</feature>
<feature type="repeat" description="ANK" evidence="3">
    <location>
        <begin position="776"/>
        <end position="808"/>
    </location>
</feature>
<evidence type="ECO:0000256" key="2">
    <source>
        <dbReference type="ARBA" id="ARBA00023043"/>
    </source>
</evidence>